<comment type="caution">
    <text evidence="1">The sequence shown here is derived from an EMBL/GenBank/DDBJ whole genome shotgun (WGS) entry which is preliminary data.</text>
</comment>
<evidence type="ECO:0000313" key="2">
    <source>
        <dbReference type="Proteomes" id="UP001321473"/>
    </source>
</evidence>
<dbReference type="Proteomes" id="UP001321473">
    <property type="component" value="Unassembled WGS sequence"/>
</dbReference>
<accession>A0AAQ4E527</accession>
<name>A0AAQ4E527_AMBAM</name>
<sequence length="125" mass="14167">MGPNIVIKKPEIWHTSVLLHLEVEFSSSLDIPRVHLVLVEKHLRVLVLISNNSTEAARLLRFSKSTKSDAFIKEWFRPRATLLSRLGKHLSVRWLAAAFCQTEAVVGAIPRESEYVSMKTARCST</sequence>
<evidence type="ECO:0000313" key="1">
    <source>
        <dbReference type="EMBL" id="KAK8769806.1"/>
    </source>
</evidence>
<gene>
    <name evidence="1" type="ORF">V5799_013728</name>
</gene>
<organism evidence="1 2">
    <name type="scientific">Amblyomma americanum</name>
    <name type="common">Lone star tick</name>
    <dbReference type="NCBI Taxonomy" id="6943"/>
    <lineage>
        <taxon>Eukaryota</taxon>
        <taxon>Metazoa</taxon>
        <taxon>Ecdysozoa</taxon>
        <taxon>Arthropoda</taxon>
        <taxon>Chelicerata</taxon>
        <taxon>Arachnida</taxon>
        <taxon>Acari</taxon>
        <taxon>Parasitiformes</taxon>
        <taxon>Ixodida</taxon>
        <taxon>Ixodoidea</taxon>
        <taxon>Ixodidae</taxon>
        <taxon>Amblyomminae</taxon>
        <taxon>Amblyomma</taxon>
    </lineage>
</organism>
<proteinExistence type="predicted"/>
<reference evidence="1 2" key="1">
    <citation type="journal article" date="2023" name="Arcadia Sci">
        <title>De novo assembly of a long-read Amblyomma americanum tick genome.</title>
        <authorList>
            <person name="Chou S."/>
            <person name="Poskanzer K.E."/>
            <person name="Rollins M."/>
            <person name="Thuy-Boun P.S."/>
        </authorList>
    </citation>
    <scope>NUCLEOTIDE SEQUENCE [LARGE SCALE GENOMIC DNA]</scope>
    <source>
        <strain evidence="1">F_SG_1</strain>
        <tissue evidence="1">Salivary glands</tissue>
    </source>
</reference>
<dbReference type="EMBL" id="JARKHS020022036">
    <property type="protein sequence ID" value="KAK8769806.1"/>
    <property type="molecule type" value="Genomic_DNA"/>
</dbReference>
<dbReference type="AlphaFoldDB" id="A0AAQ4E527"/>
<keyword evidence="2" id="KW-1185">Reference proteome</keyword>
<protein>
    <submittedName>
        <fullName evidence="1">Uncharacterized protein</fullName>
    </submittedName>
</protein>